<dbReference type="EMBL" id="CP037423">
    <property type="protein sequence ID" value="QDV43753.1"/>
    <property type="molecule type" value="Genomic_DNA"/>
</dbReference>
<dbReference type="GO" id="GO:0000272">
    <property type="term" value="P:polysaccharide catabolic process"/>
    <property type="evidence" value="ECO:0007669"/>
    <property type="project" value="InterPro"/>
</dbReference>
<dbReference type="RefSeq" id="WP_145388068.1">
    <property type="nucleotide sequence ID" value="NZ_CP037423.1"/>
</dbReference>
<evidence type="ECO:0000313" key="3">
    <source>
        <dbReference type="Proteomes" id="UP000319004"/>
    </source>
</evidence>
<dbReference type="GO" id="GO:0004553">
    <property type="term" value="F:hydrolase activity, hydrolyzing O-glycosyl compounds"/>
    <property type="evidence" value="ECO:0007669"/>
    <property type="project" value="InterPro"/>
</dbReference>
<dbReference type="KEGG" id="snep:Enr13x_36110"/>
<gene>
    <name evidence="2" type="ORF">Enr13x_36110</name>
</gene>
<protein>
    <recommendedName>
        <fullName evidence="4">Dockerin type I repeat protein</fullName>
    </recommendedName>
</protein>
<feature type="region of interest" description="Disordered" evidence="1">
    <location>
        <begin position="370"/>
        <end position="391"/>
    </location>
</feature>
<evidence type="ECO:0008006" key="4">
    <source>
        <dbReference type="Google" id="ProtNLM"/>
    </source>
</evidence>
<dbReference type="InterPro" id="IPR002105">
    <property type="entry name" value="Dockerin_1_rpt"/>
</dbReference>
<accession>A0A518HSB8</accession>
<feature type="compositionally biased region" description="Basic and acidic residues" evidence="1">
    <location>
        <begin position="381"/>
        <end position="391"/>
    </location>
</feature>
<reference evidence="2 3" key="1">
    <citation type="submission" date="2019-03" db="EMBL/GenBank/DDBJ databases">
        <title>Deep-cultivation of Planctomycetes and their phenomic and genomic characterization uncovers novel biology.</title>
        <authorList>
            <person name="Wiegand S."/>
            <person name="Jogler M."/>
            <person name="Boedeker C."/>
            <person name="Pinto D."/>
            <person name="Vollmers J."/>
            <person name="Rivas-Marin E."/>
            <person name="Kohn T."/>
            <person name="Peeters S.H."/>
            <person name="Heuer A."/>
            <person name="Rast P."/>
            <person name="Oberbeckmann S."/>
            <person name="Bunk B."/>
            <person name="Jeske O."/>
            <person name="Meyerdierks A."/>
            <person name="Storesund J.E."/>
            <person name="Kallscheuer N."/>
            <person name="Luecker S."/>
            <person name="Lage O.M."/>
            <person name="Pohl T."/>
            <person name="Merkel B.J."/>
            <person name="Hornburger P."/>
            <person name="Mueller R.-W."/>
            <person name="Bruemmer F."/>
            <person name="Labrenz M."/>
            <person name="Spormann A.M."/>
            <person name="Op den Camp H."/>
            <person name="Overmann J."/>
            <person name="Amann R."/>
            <person name="Jetten M.S.M."/>
            <person name="Mascher T."/>
            <person name="Medema M.H."/>
            <person name="Devos D.P."/>
            <person name="Kaster A.-K."/>
            <person name="Ovreas L."/>
            <person name="Rohde M."/>
            <person name="Galperin M.Y."/>
            <person name="Jogler C."/>
        </authorList>
    </citation>
    <scope>NUCLEOTIDE SEQUENCE [LARGE SCALE GENOMIC DNA]</scope>
    <source>
        <strain evidence="2 3">Enr13</strain>
    </source>
</reference>
<evidence type="ECO:0000256" key="1">
    <source>
        <dbReference type="SAM" id="MobiDB-lite"/>
    </source>
</evidence>
<dbReference type="Proteomes" id="UP000319004">
    <property type="component" value="Chromosome"/>
</dbReference>
<evidence type="ECO:0000313" key="2">
    <source>
        <dbReference type="EMBL" id="QDV43753.1"/>
    </source>
</evidence>
<organism evidence="2 3">
    <name type="scientific">Stieleria neptunia</name>
    <dbReference type="NCBI Taxonomy" id="2527979"/>
    <lineage>
        <taxon>Bacteria</taxon>
        <taxon>Pseudomonadati</taxon>
        <taxon>Planctomycetota</taxon>
        <taxon>Planctomycetia</taxon>
        <taxon>Pirellulales</taxon>
        <taxon>Pirellulaceae</taxon>
        <taxon>Stieleria</taxon>
    </lineage>
</organism>
<dbReference type="OrthoDB" id="292920at2"/>
<name>A0A518HSB8_9BACT</name>
<sequence length="411" mass="44604">MMIALFADKHRSLPHRRNAHRNARQNRRRTLRHESLEYRHLLAVLGATDSVGTTRLPLDHSVPSAVRSVAVEESFTTALEVEAGGSGASTQVAISAEGRFVAFESTASNLVPHDDNVVDDVFVFDRQLDRFQSPSLASIVLTGAGQTVDTFQWAAGIAETVRTVDIRGSGANQVVISRAQIETSTPDQDLLIVSDPGDEISFESGWTFTSVELIRGQWERSFVNGLATVRVVGPHDWTNPVQATDVNGQNGMTALDALNVINAIAIGHEHANALFDAQAVLVDARTIAPERFFFYDVNGDLALTPRDALNVINALGRQQNAAEAEPILVAMMAADPVGDSIAEEPFESVGLQSEADRKVCAVSAQTKRVASSVNSTPPQLERADTPELNDERSSVVDQTMLVQWDWIDDSL</sequence>
<keyword evidence="3" id="KW-1185">Reference proteome</keyword>
<proteinExistence type="predicted"/>
<dbReference type="Pfam" id="PF00404">
    <property type="entry name" value="Dockerin_1"/>
    <property type="match status" value="1"/>
</dbReference>
<dbReference type="AlphaFoldDB" id="A0A518HSB8"/>